<accession>A0ABN9WX89</accession>
<dbReference type="EC" id="5.6.2.3" evidence="1"/>
<dbReference type="Pfam" id="PF05970">
    <property type="entry name" value="PIF1"/>
    <property type="match status" value="1"/>
</dbReference>
<reference evidence="3" key="1">
    <citation type="submission" date="2023-10" db="EMBL/GenBank/DDBJ databases">
        <authorList>
            <person name="Chen Y."/>
            <person name="Shah S."/>
            <person name="Dougan E. K."/>
            <person name="Thang M."/>
            <person name="Chan C."/>
        </authorList>
    </citation>
    <scope>NUCLEOTIDE SEQUENCE [LARGE SCALE GENOMIC DNA]</scope>
</reference>
<evidence type="ECO:0000313" key="3">
    <source>
        <dbReference type="EMBL" id="CAK0891521.1"/>
    </source>
</evidence>
<keyword evidence="1" id="KW-0233">DNA recombination</keyword>
<name>A0ABN9WX89_9DINO</name>
<evidence type="ECO:0000256" key="1">
    <source>
        <dbReference type="RuleBase" id="RU363044"/>
    </source>
</evidence>
<keyword evidence="1" id="KW-0067">ATP-binding</keyword>
<evidence type="ECO:0000313" key="4">
    <source>
        <dbReference type="Proteomes" id="UP001189429"/>
    </source>
</evidence>
<feature type="domain" description="DNA helicase Pif1-like DEAD-box helicase" evidence="2">
    <location>
        <begin position="22"/>
        <end position="163"/>
    </location>
</feature>
<gene>
    <name evidence="3" type="ORF">PCOR1329_LOCUS71459</name>
</gene>
<keyword evidence="1" id="KW-0234">DNA repair</keyword>
<sequence length="527" mass="58736">MRQRSRGGVDVGLLDEQQQAALESALRGESLFISGGAGSGKSFTLLRIIDALRDRHGGDFGDRVAVSASTGRAALLIGGTTLHDVAGCGVPYYKSDFKKMSGKKDMWTKLEVLIIDEISMVSGEFLDYLDSELRNIRNSDAPFGGLQLIFSGDPFQIPPIHQTFKNLQGLHPDELLNNNMLALDYNGRIRYLFTNRGMFFHSQAYWELAVKVVELGTPHRQGDDADFVRHLSSIRGEAEGTDCREAIDYFNTRVFDAVEAGSDDTLIMLPTIAQVRGLNDGKLDELQSDSMVFEAKDNVTVEYDLDGNPGIWRLYTENPCHTLRSSAFFDEEHSDCKVVKHLELKVGARVMLAANLRTQHSKLVTGAIGTVTRLPPPGEKGDWAEVDFEGAGSQMILPRSFSATVPGWGMCFREQLPLQLAWAITHHRSQGMTLSRVRVDPYAFVDGLLYVALSRIRRIDGLHLMSPIDPDSIKVNPDAVIFAKHHKDPPRAQQLLGTWRDQPLPDECWERLMPEQESEELEPEDPA</sequence>
<dbReference type="EMBL" id="CAUYUJ010019491">
    <property type="protein sequence ID" value="CAK0891521.1"/>
    <property type="molecule type" value="Genomic_DNA"/>
</dbReference>
<comment type="catalytic activity">
    <reaction evidence="1">
        <text>ATP + H2O = ADP + phosphate + H(+)</text>
        <dbReference type="Rhea" id="RHEA:13065"/>
        <dbReference type="ChEBI" id="CHEBI:15377"/>
        <dbReference type="ChEBI" id="CHEBI:15378"/>
        <dbReference type="ChEBI" id="CHEBI:30616"/>
        <dbReference type="ChEBI" id="CHEBI:43474"/>
        <dbReference type="ChEBI" id="CHEBI:456216"/>
        <dbReference type="EC" id="5.6.2.3"/>
    </reaction>
</comment>
<dbReference type="CDD" id="cd18809">
    <property type="entry name" value="SF1_C_RecD"/>
    <property type="match status" value="1"/>
</dbReference>
<dbReference type="PANTHER" id="PTHR47642">
    <property type="entry name" value="ATP-DEPENDENT DNA HELICASE"/>
    <property type="match status" value="1"/>
</dbReference>
<dbReference type="InterPro" id="IPR051055">
    <property type="entry name" value="PIF1_helicase"/>
</dbReference>
<dbReference type="SUPFAM" id="SSF52540">
    <property type="entry name" value="P-loop containing nucleoside triphosphate hydrolases"/>
    <property type="match status" value="2"/>
</dbReference>
<comment type="similarity">
    <text evidence="1">Belongs to the helicase family.</text>
</comment>
<dbReference type="PANTHER" id="PTHR47642:SF5">
    <property type="entry name" value="ATP-DEPENDENT DNA HELICASE"/>
    <property type="match status" value="1"/>
</dbReference>
<keyword evidence="1" id="KW-0378">Hydrolase</keyword>
<keyword evidence="1" id="KW-0227">DNA damage</keyword>
<dbReference type="InterPro" id="IPR010285">
    <property type="entry name" value="DNA_helicase_pif1-like_DEAD"/>
</dbReference>
<keyword evidence="4" id="KW-1185">Reference proteome</keyword>
<comment type="caution">
    <text evidence="3">The sequence shown here is derived from an EMBL/GenBank/DDBJ whole genome shotgun (WGS) entry which is preliminary data.</text>
</comment>
<dbReference type="InterPro" id="IPR027417">
    <property type="entry name" value="P-loop_NTPase"/>
</dbReference>
<proteinExistence type="inferred from homology"/>
<organism evidence="3 4">
    <name type="scientific">Prorocentrum cordatum</name>
    <dbReference type="NCBI Taxonomy" id="2364126"/>
    <lineage>
        <taxon>Eukaryota</taxon>
        <taxon>Sar</taxon>
        <taxon>Alveolata</taxon>
        <taxon>Dinophyceae</taxon>
        <taxon>Prorocentrales</taxon>
        <taxon>Prorocentraceae</taxon>
        <taxon>Prorocentrum</taxon>
    </lineage>
</organism>
<dbReference type="Proteomes" id="UP001189429">
    <property type="component" value="Unassembled WGS sequence"/>
</dbReference>
<comment type="cofactor">
    <cofactor evidence="1">
        <name>Mg(2+)</name>
        <dbReference type="ChEBI" id="CHEBI:18420"/>
    </cofactor>
</comment>
<dbReference type="Gene3D" id="3.40.50.300">
    <property type="entry name" value="P-loop containing nucleotide triphosphate hydrolases"/>
    <property type="match status" value="2"/>
</dbReference>
<keyword evidence="1" id="KW-0347">Helicase</keyword>
<protein>
    <recommendedName>
        <fullName evidence="1">ATP-dependent DNA helicase</fullName>
        <ecNumber evidence="1">5.6.2.3</ecNumber>
    </recommendedName>
</protein>
<evidence type="ECO:0000259" key="2">
    <source>
        <dbReference type="Pfam" id="PF05970"/>
    </source>
</evidence>
<dbReference type="Gene3D" id="2.30.30.940">
    <property type="match status" value="1"/>
</dbReference>
<keyword evidence="1" id="KW-0547">Nucleotide-binding</keyword>